<feature type="compositionally biased region" description="Basic residues" evidence="1">
    <location>
        <begin position="235"/>
        <end position="245"/>
    </location>
</feature>
<sequence>MSLVAAPPSYNESVRRSKSVGHHQQRRPKQKVFVPDTIDRLDDTAFGGYYHHGGPYDATRPSFNRNHKLSPIAATNEGNKAAWEATPREAQMDALLKGRPLDGVGIVPPGERAMNGQVMDYEEGEDLMRQMSPGGGAYKRWPGIQYDPNDLKGKGMPGYTIDEERKRAEAAEMGVGRSRSMRHRATANGEYEMVSQHGKSPVLVRQRSSSTSAIVGSSSGNYSSRSGGSNLTQGLKRRLGSLRRK</sequence>
<dbReference type="PANTHER" id="PTHR28307">
    <property type="entry name" value="PROTEIN PAL1"/>
    <property type="match status" value="1"/>
</dbReference>
<feature type="compositionally biased region" description="Basic residues" evidence="1">
    <location>
        <begin position="16"/>
        <end position="30"/>
    </location>
</feature>
<organism evidence="2 3">
    <name type="scientific">Coniella lustricola</name>
    <dbReference type="NCBI Taxonomy" id="2025994"/>
    <lineage>
        <taxon>Eukaryota</taxon>
        <taxon>Fungi</taxon>
        <taxon>Dikarya</taxon>
        <taxon>Ascomycota</taxon>
        <taxon>Pezizomycotina</taxon>
        <taxon>Sordariomycetes</taxon>
        <taxon>Sordariomycetidae</taxon>
        <taxon>Diaporthales</taxon>
        <taxon>Schizoparmaceae</taxon>
        <taxon>Coniella</taxon>
    </lineage>
</organism>
<dbReference type="PANTHER" id="PTHR28307:SF1">
    <property type="entry name" value="PAL1 CELL MORPHOLOGY PROTEIN"/>
    <property type="match status" value="1"/>
</dbReference>
<dbReference type="EMBL" id="KZ678470">
    <property type="protein sequence ID" value="PSR82778.1"/>
    <property type="molecule type" value="Genomic_DNA"/>
</dbReference>
<gene>
    <name evidence="2" type="ORF">BD289DRAFT_436846</name>
</gene>
<dbReference type="GO" id="GO:0005737">
    <property type="term" value="C:cytoplasm"/>
    <property type="evidence" value="ECO:0007669"/>
    <property type="project" value="TreeGrafter"/>
</dbReference>
<proteinExistence type="predicted"/>
<accession>A0A2T3A4P2</accession>
<evidence type="ECO:0000256" key="1">
    <source>
        <dbReference type="SAM" id="MobiDB-lite"/>
    </source>
</evidence>
<dbReference type="Pfam" id="PF08316">
    <property type="entry name" value="Pal1"/>
    <property type="match status" value="1"/>
</dbReference>
<dbReference type="OrthoDB" id="5389892at2759"/>
<feature type="region of interest" description="Disordered" evidence="1">
    <location>
        <begin position="1"/>
        <end position="32"/>
    </location>
</feature>
<dbReference type="AlphaFoldDB" id="A0A2T3A4P2"/>
<reference evidence="2 3" key="1">
    <citation type="journal article" date="2018" name="Mycol. Prog.">
        <title>Coniella lustricola, a new species from submerged detritus.</title>
        <authorList>
            <person name="Raudabaugh D.B."/>
            <person name="Iturriaga T."/>
            <person name="Carver A."/>
            <person name="Mondo S."/>
            <person name="Pangilinan J."/>
            <person name="Lipzen A."/>
            <person name="He G."/>
            <person name="Amirebrahimi M."/>
            <person name="Grigoriev I.V."/>
            <person name="Miller A.N."/>
        </authorList>
    </citation>
    <scope>NUCLEOTIDE SEQUENCE [LARGE SCALE GENOMIC DNA]</scope>
    <source>
        <strain evidence="2 3">B22-T-1</strain>
    </source>
</reference>
<dbReference type="InterPro" id="IPR013226">
    <property type="entry name" value="Pal1"/>
</dbReference>
<protein>
    <recommendedName>
        <fullName evidence="4">Pal1 cell morphology protein-domain-containing protein</fullName>
    </recommendedName>
</protein>
<keyword evidence="3" id="KW-1185">Reference proteome</keyword>
<evidence type="ECO:0000313" key="3">
    <source>
        <dbReference type="Proteomes" id="UP000241462"/>
    </source>
</evidence>
<feature type="region of interest" description="Disordered" evidence="1">
    <location>
        <begin position="190"/>
        <end position="245"/>
    </location>
</feature>
<feature type="compositionally biased region" description="Low complexity" evidence="1">
    <location>
        <begin position="208"/>
        <end position="229"/>
    </location>
</feature>
<name>A0A2T3A4P2_9PEZI</name>
<dbReference type="Proteomes" id="UP000241462">
    <property type="component" value="Unassembled WGS sequence"/>
</dbReference>
<evidence type="ECO:0000313" key="2">
    <source>
        <dbReference type="EMBL" id="PSR82778.1"/>
    </source>
</evidence>
<evidence type="ECO:0008006" key="4">
    <source>
        <dbReference type="Google" id="ProtNLM"/>
    </source>
</evidence>
<dbReference type="InParanoid" id="A0A2T3A4P2"/>